<organism evidence="2 3">
    <name type="scientific">Enterococcus lemanii</name>
    <dbReference type="NCBI Taxonomy" id="1159752"/>
    <lineage>
        <taxon>Bacteria</taxon>
        <taxon>Bacillati</taxon>
        <taxon>Bacillota</taxon>
        <taxon>Bacilli</taxon>
        <taxon>Lactobacillales</taxon>
        <taxon>Enterococcaceae</taxon>
        <taxon>Enterococcus</taxon>
    </lineage>
</organism>
<dbReference type="RefSeq" id="WP_204654117.1">
    <property type="nucleotide sequence ID" value="NZ_JAFBFD010000020.1"/>
</dbReference>
<gene>
    <name evidence="2" type="ORF">ACFO5I_03650</name>
</gene>
<evidence type="ECO:0000313" key="3">
    <source>
        <dbReference type="Proteomes" id="UP001595969"/>
    </source>
</evidence>
<proteinExistence type="predicted"/>
<dbReference type="Proteomes" id="UP001595969">
    <property type="component" value="Unassembled WGS sequence"/>
</dbReference>
<evidence type="ECO:0000313" key="2">
    <source>
        <dbReference type="EMBL" id="MFC4718839.1"/>
    </source>
</evidence>
<comment type="caution">
    <text evidence="2">The sequence shown here is derived from an EMBL/GenBank/DDBJ whole genome shotgun (WGS) entry which is preliminary data.</text>
</comment>
<evidence type="ECO:0000259" key="1">
    <source>
        <dbReference type="Pfam" id="PF13304"/>
    </source>
</evidence>
<feature type="domain" description="ATPase AAA-type core" evidence="1">
    <location>
        <begin position="54"/>
        <end position="334"/>
    </location>
</feature>
<dbReference type="Gene3D" id="3.40.50.300">
    <property type="entry name" value="P-loop containing nucleotide triphosphate hydrolases"/>
    <property type="match status" value="1"/>
</dbReference>
<accession>A0ABV9MUX9</accession>
<dbReference type="InterPro" id="IPR027417">
    <property type="entry name" value="P-loop_NTPase"/>
</dbReference>
<dbReference type="SUPFAM" id="SSF52540">
    <property type="entry name" value="P-loop containing nucleoside triphosphate hydrolases"/>
    <property type="match status" value="1"/>
</dbReference>
<sequence length="408" mass="46743">MLPKMLSMKIKGIKIFENHLFEMNFVNEQRVYQEEKETGIVTPINGTVNTNNVIALAGVNASGKTNSLLLMNYVFEVIFMGKSANSTKKIMDLMDDRIIITTFFVDKDCIYKTTSELQKNKKGYVNQLEFVNEVILEKKLTSNLSKRKLYEFGEEELSLKLERKHLDKKILQFLKSDDSIVPSQLNKIPSDYVSDTFNQTDMNFLSNVSEFSSEIILFLDPTIEKLVLKVPKDFNKENFSIERIAFDLKLADQEETVVSFFDLNQYLSSGTIRGLGLINTIISTLTQGGYLLIDELENHFNKAIVENIIEFFQSDVNKNGATIIFSTHYSELLDSLKRRDSIRIVRKINKKISVKSLNRLASEGGKNRSDIKNSDLFLSGLFGTAPSFERYWNLNRFIKKTVEGLDND</sequence>
<dbReference type="EMBL" id="JBHSGS010000018">
    <property type="protein sequence ID" value="MFC4718839.1"/>
    <property type="molecule type" value="Genomic_DNA"/>
</dbReference>
<dbReference type="Pfam" id="PF13304">
    <property type="entry name" value="AAA_21"/>
    <property type="match status" value="1"/>
</dbReference>
<name>A0ABV9MUX9_9ENTE</name>
<keyword evidence="3" id="KW-1185">Reference proteome</keyword>
<dbReference type="InterPro" id="IPR003959">
    <property type="entry name" value="ATPase_AAA_core"/>
</dbReference>
<reference evidence="3" key="1">
    <citation type="journal article" date="2019" name="Int. J. Syst. Evol. Microbiol.">
        <title>The Global Catalogue of Microorganisms (GCM) 10K type strain sequencing project: providing services to taxonomists for standard genome sequencing and annotation.</title>
        <authorList>
            <consortium name="The Broad Institute Genomics Platform"/>
            <consortium name="The Broad Institute Genome Sequencing Center for Infectious Disease"/>
            <person name="Wu L."/>
            <person name="Ma J."/>
        </authorList>
    </citation>
    <scope>NUCLEOTIDE SEQUENCE [LARGE SCALE GENOMIC DNA]</scope>
    <source>
        <strain evidence="3">CGMCC 1.19032</strain>
    </source>
</reference>
<protein>
    <submittedName>
        <fullName evidence="2">ATP/GTP-binding protein</fullName>
    </submittedName>
</protein>